<dbReference type="EMBL" id="JBHSAX010000005">
    <property type="protein sequence ID" value="MFC3961418.1"/>
    <property type="molecule type" value="Genomic_DNA"/>
</dbReference>
<dbReference type="PROSITE" id="PS01124">
    <property type="entry name" value="HTH_ARAC_FAMILY_2"/>
    <property type="match status" value="1"/>
</dbReference>
<dbReference type="InterPro" id="IPR009057">
    <property type="entry name" value="Homeodomain-like_sf"/>
</dbReference>
<dbReference type="PANTHER" id="PTHR47894">
    <property type="entry name" value="HTH-TYPE TRANSCRIPTIONAL REGULATOR GADX"/>
    <property type="match status" value="1"/>
</dbReference>
<dbReference type="PANTHER" id="PTHR47894:SF1">
    <property type="entry name" value="HTH-TYPE TRANSCRIPTIONAL REGULATOR VQSM"/>
    <property type="match status" value="1"/>
</dbReference>
<gene>
    <name evidence="5" type="ORF">ACFO0B_05380</name>
</gene>
<dbReference type="SUPFAM" id="SSF46689">
    <property type="entry name" value="Homeodomain-like"/>
    <property type="match status" value="1"/>
</dbReference>
<dbReference type="Pfam" id="PF12625">
    <property type="entry name" value="Arabinose_bd"/>
    <property type="match status" value="1"/>
</dbReference>
<accession>A0ABV8DNA6</accession>
<dbReference type="SMART" id="SM00342">
    <property type="entry name" value="HTH_ARAC"/>
    <property type="match status" value="1"/>
</dbReference>
<sequence length="346" mass="38585">MLEPVNFRGTTSVQVLIRLAEERGMPATETLEGTGLRPLAALEAATPVSVAHELRIVANVVSRFGREPGLGIEAARRRRVPLFGPWGLALLGSRSLREIVAVTRYLDRTVSSTALSLETDEREARIVFDPSITSPVVRAFLAERYLAGVPAVSRALFDHVIPVRRVTFRHPGPRDTVRYRRTFGVEPVFGAGVDSLVFDRAHLDMPLPRPHDWARGLCEQLCRELLNRRRVRTGVAGTVRDLLIRDPARLPDQTAVAGALFMSPRTLSRRLNEEGTSFRALLDEVREVVADELLAHTPMTTEHLATRLGYSEAASFIRAFRRWKGCPPQEFRARLERPSPRLAVAG</sequence>
<evidence type="ECO:0000256" key="1">
    <source>
        <dbReference type="ARBA" id="ARBA00023015"/>
    </source>
</evidence>
<dbReference type="RefSeq" id="WP_378611172.1">
    <property type="nucleotide sequence ID" value="NZ_JBHSAX010000005.1"/>
</dbReference>
<name>A0ABV8DNA6_9NOCA</name>
<keyword evidence="2" id="KW-0238">DNA-binding</keyword>
<organism evidence="5 6">
    <name type="scientific">Nocardia jiangsuensis</name>
    <dbReference type="NCBI Taxonomy" id="1691563"/>
    <lineage>
        <taxon>Bacteria</taxon>
        <taxon>Bacillati</taxon>
        <taxon>Actinomycetota</taxon>
        <taxon>Actinomycetes</taxon>
        <taxon>Mycobacteriales</taxon>
        <taxon>Nocardiaceae</taxon>
        <taxon>Nocardia</taxon>
    </lineage>
</organism>
<reference evidence="6" key="1">
    <citation type="journal article" date="2019" name="Int. J. Syst. Evol. Microbiol.">
        <title>The Global Catalogue of Microorganisms (GCM) 10K type strain sequencing project: providing services to taxonomists for standard genome sequencing and annotation.</title>
        <authorList>
            <consortium name="The Broad Institute Genomics Platform"/>
            <consortium name="The Broad Institute Genome Sequencing Center for Infectious Disease"/>
            <person name="Wu L."/>
            <person name="Ma J."/>
        </authorList>
    </citation>
    <scope>NUCLEOTIDE SEQUENCE [LARGE SCALE GENOMIC DNA]</scope>
    <source>
        <strain evidence="6">CGMCC 4.7330</strain>
    </source>
</reference>
<evidence type="ECO:0000313" key="6">
    <source>
        <dbReference type="Proteomes" id="UP001595696"/>
    </source>
</evidence>
<evidence type="ECO:0000313" key="5">
    <source>
        <dbReference type="EMBL" id="MFC3961418.1"/>
    </source>
</evidence>
<proteinExistence type="predicted"/>
<keyword evidence="6" id="KW-1185">Reference proteome</keyword>
<protein>
    <submittedName>
        <fullName evidence="5">AraC family transcriptional regulator</fullName>
    </submittedName>
</protein>
<keyword evidence="1" id="KW-0805">Transcription regulation</keyword>
<comment type="caution">
    <text evidence="5">The sequence shown here is derived from an EMBL/GenBank/DDBJ whole genome shotgun (WGS) entry which is preliminary data.</text>
</comment>
<dbReference type="Proteomes" id="UP001595696">
    <property type="component" value="Unassembled WGS sequence"/>
</dbReference>
<dbReference type="Pfam" id="PF12833">
    <property type="entry name" value="HTH_18"/>
    <property type="match status" value="1"/>
</dbReference>
<evidence type="ECO:0000256" key="3">
    <source>
        <dbReference type="ARBA" id="ARBA00023163"/>
    </source>
</evidence>
<dbReference type="Gene3D" id="1.10.10.60">
    <property type="entry name" value="Homeodomain-like"/>
    <property type="match status" value="1"/>
</dbReference>
<dbReference type="InterPro" id="IPR032687">
    <property type="entry name" value="AraC-type_N"/>
</dbReference>
<dbReference type="InterPro" id="IPR018060">
    <property type="entry name" value="HTH_AraC"/>
</dbReference>
<evidence type="ECO:0000259" key="4">
    <source>
        <dbReference type="PROSITE" id="PS01124"/>
    </source>
</evidence>
<evidence type="ECO:0000256" key="2">
    <source>
        <dbReference type="ARBA" id="ARBA00023125"/>
    </source>
</evidence>
<feature type="domain" description="HTH araC/xylS-type" evidence="4">
    <location>
        <begin position="237"/>
        <end position="334"/>
    </location>
</feature>
<keyword evidence="3" id="KW-0804">Transcription</keyword>